<evidence type="ECO:0000313" key="9">
    <source>
        <dbReference type="Proteomes" id="UP000186106"/>
    </source>
</evidence>
<evidence type="ECO:0000313" key="7">
    <source>
        <dbReference type="EMBL" id="AZA99835.1"/>
    </source>
</evidence>
<feature type="transmembrane region" description="Helical" evidence="5">
    <location>
        <begin position="392"/>
        <end position="409"/>
    </location>
</feature>
<feature type="domain" description="O-antigen ligase-related" evidence="6">
    <location>
        <begin position="204"/>
        <end position="345"/>
    </location>
</feature>
<dbReference type="RefSeq" id="WP_076352594.1">
    <property type="nucleotide sequence ID" value="NZ_CP033926.1"/>
</dbReference>
<feature type="transmembrane region" description="Helical" evidence="5">
    <location>
        <begin position="370"/>
        <end position="386"/>
    </location>
</feature>
<keyword evidence="10" id="KW-1185">Reference proteome</keyword>
<dbReference type="GO" id="GO:0016020">
    <property type="term" value="C:membrane"/>
    <property type="evidence" value="ECO:0007669"/>
    <property type="project" value="UniProtKB-SubCell"/>
</dbReference>
<feature type="transmembrane region" description="Helical" evidence="5">
    <location>
        <begin position="87"/>
        <end position="105"/>
    </location>
</feature>
<protein>
    <recommendedName>
        <fullName evidence="6">O-antigen ligase-related domain-containing protein</fullName>
    </recommendedName>
</protein>
<evidence type="ECO:0000313" key="8">
    <source>
        <dbReference type="EMBL" id="SIS31731.1"/>
    </source>
</evidence>
<keyword evidence="4 5" id="KW-0472">Membrane</keyword>
<evidence type="ECO:0000256" key="2">
    <source>
        <dbReference type="ARBA" id="ARBA00022692"/>
    </source>
</evidence>
<dbReference type="OrthoDB" id="2678449at2"/>
<dbReference type="Proteomes" id="UP000279541">
    <property type="component" value="Chromosome"/>
</dbReference>
<gene>
    <name evidence="7" type="ORF">EG359_09475</name>
    <name evidence="8" type="ORF">SAMN05421768_102542</name>
</gene>
<dbReference type="InterPro" id="IPR007016">
    <property type="entry name" value="O-antigen_ligase-rel_domated"/>
</dbReference>
<dbReference type="KEGG" id="cjt:EG359_09475"/>
<reference evidence="7 10" key="2">
    <citation type="submission" date="2018-11" db="EMBL/GenBank/DDBJ databases">
        <title>Proposal to divide the Flavobacteriaceae and reorganize its genera based on Amino Acid Identity values calculated from whole genome sequences.</title>
        <authorList>
            <person name="Nicholson A.C."/>
            <person name="Gulvik C.A."/>
            <person name="Whitney A.M."/>
            <person name="Humrighouse B.W."/>
            <person name="Bell M."/>
            <person name="Holmes B."/>
            <person name="Steigerwalt A.G."/>
            <person name="Villarma A."/>
            <person name="Sheth M."/>
            <person name="Batra D."/>
            <person name="Pryor J."/>
            <person name="Bernardet J.-F."/>
            <person name="Hugo C."/>
            <person name="Kampfer P."/>
            <person name="Newman J."/>
            <person name="McQuiston J.R."/>
        </authorList>
    </citation>
    <scope>NUCLEOTIDE SEQUENCE [LARGE SCALE GENOMIC DNA]</scope>
    <source>
        <strain evidence="7 10">DSM 16927</strain>
    </source>
</reference>
<keyword evidence="2 5" id="KW-0812">Transmembrane</keyword>
<name>A0A1N7I3T8_9FLAO</name>
<organism evidence="8 9">
    <name type="scientific">Chryseobacterium joostei</name>
    <dbReference type="NCBI Taxonomy" id="112234"/>
    <lineage>
        <taxon>Bacteria</taxon>
        <taxon>Pseudomonadati</taxon>
        <taxon>Bacteroidota</taxon>
        <taxon>Flavobacteriia</taxon>
        <taxon>Flavobacteriales</taxon>
        <taxon>Weeksellaceae</taxon>
        <taxon>Chryseobacterium group</taxon>
        <taxon>Chryseobacterium</taxon>
    </lineage>
</organism>
<feature type="transmembrane region" description="Helical" evidence="5">
    <location>
        <begin position="195"/>
        <end position="225"/>
    </location>
</feature>
<sequence>MTKQISNSKQNVIIFFLIAVFLCLPIDLLQNADNVSGMSISLILVAPSLLFYLIVKHNHKKYLTLAFCFSILSVIVTQFLSGKFESRHFFSVIYFFAPVLTFYLGKKVVSNSFDLHRIYRIMCIVSVVFVWVLFISIILKHNGMVRTDSYFNGDFFGLVLSGSYGIHSLGAHLFILMFVLHFYLVLEKVSTPAKVIIIISILQVIYMIVLSLSRELVLALLFYYAVFYWKKLGVIRTFLAVILIAIIGKVFFLQYFDAVLDAWATKLDVTKSSSNLNELSSGRIDLQELAIQQLFFNPFFGTGFQGYILNFKSYKGYDNLDGWSTHIYYLTALWKMGIFAFAFYFIYWLKIIKGLFRIKNPMILNDDATLLIKIFILSILFVNLFWDAFLAPNVMALFAFFCGTLDFCISRKKKII</sequence>
<dbReference type="AlphaFoldDB" id="A0A1N7I3T8"/>
<feature type="transmembrane region" description="Helical" evidence="5">
    <location>
        <begin position="237"/>
        <end position="256"/>
    </location>
</feature>
<evidence type="ECO:0000256" key="3">
    <source>
        <dbReference type="ARBA" id="ARBA00022989"/>
    </source>
</evidence>
<evidence type="ECO:0000256" key="4">
    <source>
        <dbReference type="ARBA" id="ARBA00023136"/>
    </source>
</evidence>
<dbReference type="InterPro" id="IPR051533">
    <property type="entry name" value="WaaL-like"/>
</dbReference>
<feature type="transmembrane region" description="Helical" evidence="5">
    <location>
        <begin position="62"/>
        <end position="81"/>
    </location>
</feature>
<dbReference type="STRING" id="112234.SAMN05421768_102542"/>
<evidence type="ECO:0000256" key="1">
    <source>
        <dbReference type="ARBA" id="ARBA00004141"/>
    </source>
</evidence>
<feature type="transmembrane region" description="Helical" evidence="5">
    <location>
        <begin position="159"/>
        <end position="183"/>
    </location>
</feature>
<dbReference type="Pfam" id="PF04932">
    <property type="entry name" value="Wzy_C"/>
    <property type="match status" value="1"/>
</dbReference>
<feature type="transmembrane region" description="Helical" evidence="5">
    <location>
        <begin position="35"/>
        <end position="55"/>
    </location>
</feature>
<evidence type="ECO:0000259" key="6">
    <source>
        <dbReference type="Pfam" id="PF04932"/>
    </source>
</evidence>
<feature type="transmembrane region" description="Helical" evidence="5">
    <location>
        <begin position="289"/>
        <end position="308"/>
    </location>
</feature>
<reference evidence="8 9" key="1">
    <citation type="submission" date="2017-01" db="EMBL/GenBank/DDBJ databases">
        <authorList>
            <person name="Mah S.A."/>
            <person name="Swanson W.J."/>
            <person name="Moy G.W."/>
            <person name="Vacquier V.D."/>
        </authorList>
    </citation>
    <scope>NUCLEOTIDE SEQUENCE [LARGE SCALE GENOMIC DNA]</scope>
    <source>
        <strain evidence="8 9">DSM 16927</strain>
    </source>
</reference>
<keyword evidence="3 5" id="KW-1133">Transmembrane helix</keyword>
<dbReference type="Proteomes" id="UP000186106">
    <property type="component" value="Unassembled WGS sequence"/>
</dbReference>
<evidence type="ECO:0000256" key="5">
    <source>
        <dbReference type="SAM" id="Phobius"/>
    </source>
</evidence>
<evidence type="ECO:0000313" key="10">
    <source>
        <dbReference type="Proteomes" id="UP000279541"/>
    </source>
</evidence>
<dbReference type="PANTHER" id="PTHR37422:SF13">
    <property type="entry name" value="LIPOPOLYSACCHARIDE BIOSYNTHESIS PROTEIN PA4999-RELATED"/>
    <property type="match status" value="1"/>
</dbReference>
<comment type="subcellular location">
    <subcellularLocation>
        <location evidence="1">Membrane</location>
        <topology evidence="1">Multi-pass membrane protein</topology>
    </subcellularLocation>
</comment>
<proteinExistence type="predicted"/>
<dbReference type="EMBL" id="FTNZ01000002">
    <property type="protein sequence ID" value="SIS31731.1"/>
    <property type="molecule type" value="Genomic_DNA"/>
</dbReference>
<feature type="transmembrane region" description="Helical" evidence="5">
    <location>
        <begin position="328"/>
        <end position="349"/>
    </location>
</feature>
<accession>A0A1N7I3T8</accession>
<dbReference type="EMBL" id="CP033926">
    <property type="protein sequence ID" value="AZA99835.1"/>
    <property type="molecule type" value="Genomic_DNA"/>
</dbReference>
<feature type="transmembrane region" description="Helical" evidence="5">
    <location>
        <begin position="117"/>
        <end position="139"/>
    </location>
</feature>
<feature type="transmembrane region" description="Helical" evidence="5">
    <location>
        <begin position="12"/>
        <end position="29"/>
    </location>
</feature>
<dbReference type="PANTHER" id="PTHR37422">
    <property type="entry name" value="TEICHURONIC ACID BIOSYNTHESIS PROTEIN TUAE"/>
    <property type="match status" value="1"/>
</dbReference>